<evidence type="ECO:0000256" key="1">
    <source>
        <dbReference type="ARBA" id="ARBA00014759"/>
    </source>
</evidence>
<dbReference type="GO" id="GO:0005737">
    <property type="term" value="C:cytoplasm"/>
    <property type="evidence" value="ECO:0007669"/>
    <property type="project" value="TreeGrafter"/>
</dbReference>
<evidence type="ECO:0000259" key="3">
    <source>
        <dbReference type="PROSITE" id="PS51797"/>
    </source>
</evidence>
<dbReference type="PRINTS" id="PR01653">
    <property type="entry name" value="TCTPROTEIN"/>
</dbReference>
<comment type="similarity">
    <text evidence="2">Belongs to the TCTP family.</text>
</comment>
<dbReference type="InterPro" id="IPR011057">
    <property type="entry name" value="Mss4-like_sf"/>
</dbReference>
<dbReference type="GO" id="GO:0005509">
    <property type="term" value="F:calcium ion binding"/>
    <property type="evidence" value="ECO:0007669"/>
    <property type="project" value="TreeGrafter"/>
</dbReference>
<dbReference type="SUPFAM" id="SSF51316">
    <property type="entry name" value="Mss4-like"/>
    <property type="match status" value="1"/>
</dbReference>
<feature type="domain" description="TCTP" evidence="3">
    <location>
        <begin position="4"/>
        <end position="174"/>
    </location>
</feature>
<dbReference type="Gene3D" id="2.170.150.10">
    <property type="entry name" value="Metal Binding Protein, Guanine Nucleotide Exchange Factor, Chain A"/>
    <property type="match status" value="1"/>
</dbReference>
<keyword evidence="5" id="KW-1185">Reference proteome</keyword>
<sequence length="174" mass="19392">MVPQLIYKDVISGDEVLSDAYPVKEVDDFWLEADAKMIQVSGDVEVNIGGNPSAEGGDDDGGVESAGAQTVNNIVYGLRLQQTSFDKKGYMAYIKGYMKAIKEHLQKTNPDRVATFEEKAKKQVTKIVNGLKDYDFYTGENMNPEGMVILLNFREDGVTPYMLFFKDGLAEERV</sequence>
<dbReference type="Proteomes" id="UP000070544">
    <property type="component" value="Unassembled WGS sequence"/>
</dbReference>
<dbReference type="FunFam" id="2.170.150.10:FF:000002">
    <property type="entry name" value="Translationally-controlled tumor protein homolog"/>
    <property type="match status" value="1"/>
</dbReference>
<dbReference type="InterPro" id="IPR018105">
    <property type="entry name" value="Translational_control_tumour_p"/>
</dbReference>
<dbReference type="InterPro" id="IPR011323">
    <property type="entry name" value="Mss4/transl-control_tumour"/>
</dbReference>
<dbReference type="InterPro" id="IPR034737">
    <property type="entry name" value="TCTP"/>
</dbReference>
<protein>
    <recommendedName>
        <fullName evidence="1">Translationally-controlled tumor protein homolog</fullName>
    </recommendedName>
</protein>
<dbReference type="Pfam" id="PF00838">
    <property type="entry name" value="TCTP"/>
    <property type="match status" value="1"/>
</dbReference>
<proteinExistence type="inferred from homology"/>
<evidence type="ECO:0000313" key="5">
    <source>
        <dbReference type="Proteomes" id="UP000070544"/>
    </source>
</evidence>
<evidence type="ECO:0000256" key="2">
    <source>
        <dbReference type="PROSITE-ProRule" id="PRU01133"/>
    </source>
</evidence>
<dbReference type="InterPro" id="IPR018103">
    <property type="entry name" value="Translation_control_tumour_CS"/>
</dbReference>
<dbReference type="PANTHER" id="PTHR11991">
    <property type="entry name" value="TRANSLATIONALLY CONTROLLED TUMOR PROTEIN-RELATED"/>
    <property type="match status" value="1"/>
</dbReference>
<dbReference type="OMA" id="AYNKCIK"/>
<dbReference type="OrthoDB" id="10248936at2759"/>
<dbReference type="PROSITE" id="PS01002">
    <property type="entry name" value="TCTP_1"/>
    <property type="match status" value="1"/>
</dbReference>
<gene>
    <name evidence="4" type="ORF">M427DRAFT_114307</name>
</gene>
<accession>A0A139A6V7</accession>
<dbReference type="STRING" id="1344416.A0A139A6V7"/>
<evidence type="ECO:0000313" key="4">
    <source>
        <dbReference type="EMBL" id="KXS12073.1"/>
    </source>
</evidence>
<organism evidence="4 5">
    <name type="scientific">Gonapodya prolifera (strain JEL478)</name>
    <name type="common">Monoblepharis prolifera</name>
    <dbReference type="NCBI Taxonomy" id="1344416"/>
    <lineage>
        <taxon>Eukaryota</taxon>
        <taxon>Fungi</taxon>
        <taxon>Fungi incertae sedis</taxon>
        <taxon>Chytridiomycota</taxon>
        <taxon>Chytridiomycota incertae sedis</taxon>
        <taxon>Monoblepharidomycetes</taxon>
        <taxon>Monoblepharidales</taxon>
        <taxon>Gonapodyaceae</taxon>
        <taxon>Gonapodya</taxon>
    </lineage>
</organism>
<name>A0A139A6V7_GONPJ</name>
<dbReference type="AlphaFoldDB" id="A0A139A6V7"/>
<dbReference type="PANTHER" id="PTHR11991:SF0">
    <property type="entry name" value="TRANSLATIONALLY-CONTROLLED TUMOR PROTEIN"/>
    <property type="match status" value="1"/>
</dbReference>
<dbReference type="PROSITE" id="PS01003">
    <property type="entry name" value="TCTP_2"/>
    <property type="match status" value="1"/>
</dbReference>
<dbReference type="EMBL" id="KQ965791">
    <property type="protein sequence ID" value="KXS12073.1"/>
    <property type="molecule type" value="Genomic_DNA"/>
</dbReference>
<dbReference type="PROSITE" id="PS51797">
    <property type="entry name" value="TCTP_3"/>
    <property type="match status" value="1"/>
</dbReference>
<reference evidence="4 5" key="1">
    <citation type="journal article" date="2015" name="Genome Biol. Evol.">
        <title>Phylogenomic analyses indicate that early fungi evolved digesting cell walls of algal ancestors of land plants.</title>
        <authorList>
            <person name="Chang Y."/>
            <person name="Wang S."/>
            <person name="Sekimoto S."/>
            <person name="Aerts A.L."/>
            <person name="Choi C."/>
            <person name="Clum A."/>
            <person name="LaButti K.M."/>
            <person name="Lindquist E.A."/>
            <person name="Yee Ngan C."/>
            <person name="Ohm R.A."/>
            <person name="Salamov A.A."/>
            <person name="Grigoriev I.V."/>
            <person name="Spatafora J.W."/>
            <person name="Berbee M.L."/>
        </authorList>
    </citation>
    <scope>NUCLEOTIDE SEQUENCE [LARGE SCALE GENOMIC DNA]</scope>
    <source>
        <strain evidence="4 5">JEL478</strain>
    </source>
</reference>